<dbReference type="Proteomes" id="UP000199312">
    <property type="component" value="Unassembled WGS sequence"/>
</dbReference>
<protein>
    <recommendedName>
        <fullName evidence="2">Inner membrane protein YgaP-like transmembrane domain-containing protein</fullName>
    </recommendedName>
</protein>
<dbReference type="RefSeq" id="WP_090224458.1">
    <property type="nucleotide sequence ID" value="NZ_FOZP01000003.1"/>
</dbReference>
<dbReference type="STRING" id="593133.SAMN04488006_1530"/>
<keyword evidence="4" id="KW-1185">Reference proteome</keyword>
<keyword evidence="1" id="KW-0812">Transmembrane</keyword>
<sequence length="69" mass="7822">MKKNVGSTDKIIRMVLAIAIGYFAYSTTFETNWIQYVLYVISAVMLVTPITGYCPLYTLFGINTCEIKE</sequence>
<keyword evidence="1" id="KW-1133">Transmembrane helix</keyword>
<dbReference type="OrthoDB" id="9804804at2"/>
<feature type="transmembrane region" description="Helical" evidence="1">
    <location>
        <begin position="12"/>
        <end position="30"/>
    </location>
</feature>
<dbReference type="EMBL" id="FOZP01000003">
    <property type="protein sequence ID" value="SFS47920.1"/>
    <property type="molecule type" value="Genomic_DNA"/>
</dbReference>
<evidence type="ECO:0000313" key="4">
    <source>
        <dbReference type="Proteomes" id="UP000199312"/>
    </source>
</evidence>
<keyword evidence="1" id="KW-0472">Membrane</keyword>
<name>A0A1I6Q6I8_9FLAO</name>
<evidence type="ECO:0000259" key="2">
    <source>
        <dbReference type="Pfam" id="PF11127"/>
    </source>
</evidence>
<organism evidence="3 4">
    <name type="scientific">Lutibacter maritimus</name>
    <dbReference type="NCBI Taxonomy" id="593133"/>
    <lineage>
        <taxon>Bacteria</taxon>
        <taxon>Pseudomonadati</taxon>
        <taxon>Bacteroidota</taxon>
        <taxon>Flavobacteriia</taxon>
        <taxon>Flavobacteriales</taxon>
        <taxon>Flavobacteriaceae</taxon>
        <taxon>Lutibacter</taxon>
    </lineage>
</organism>
<dbReference type="AlphaFoldDB" id="A0A1I6Q6I8"/>
<dbReference type="InterPro" id="IPR021309">
    <property type="entry name" value="YgaP-like_TM"/>
</dbReference>
<feature type="domain" description="Inner membrane protein YgaP-like transmembrane" evidence="2">
    <location>
        <begin position="1"/>
        <end position="67"/>
    </location>
</feature>
<proteinExistence type="predicted"/>
<evidence type="ECO:0000256" key="1">
    <source>
        <dbReference type="SAM" id="Phobius"/>
    </source>
</evidence>
<gene>
    <name evidence="3" type="ORF">SAMN04488006_1530</name>
</gene>
<accession>A0A1I6Q6I8</accession>
<reference evidence="4" key="1">
    <citation type="submission" date="2016-10" db="EMBL/GenBank/DDBJ databases">
        <authorList>
            <person name="Varghese N."/>
            <person name="Submissions S."/>
        </authorList>
    </citation>
    <scope>NUCLEOTIDE SEQUENCE [LARGE SCALE GENOMIC DNA]</scope>
    <source>
        <strain evidence="4">DSM 24450</strain>
    </source>
</reference>
<feature type="transmembrane region" description="Helical" evidence="1">
    <location>
        <begin position="36"/>
        <end position="60"/>
    </location>
</feature>
<evidence type="ECO:0000313" key="3">
    <source>
        <dbReference type="EMBL" id="SFS47920.1"/>
    </source>
</evidence>
<dbReference type="Pfam" id="PF11127">
    <property type="entry name" value="YgaP-like_TM"/>
    <property type="match status" value="1"/>
</dbReference>